<dbReference type="Gene3D" id="3.40.50.1820">
    <property type="entry name" value="alpha/beta hydrolase"/>
    <property type="match status" value="1"/>
</dbReference>
<evidence type="ECO:0000313" key="2">
    <source>
        <dbReference type="EMBL" id="MBO3085966.1"/>
    </source>
</evidence>
<dbReference type="GO" id="GO:0016787">
    <property type="term" value="F:hydrolase activity"/>
    <property type="evidence" value="ECO:0007669"/>
    <property type="project" value="UniProtKB-KW"/>
</dbReference>
<dbReference type="PRINTS" id="PR00111">
    <property type="entry name" value="ABHYDROLASE"/>
</dbReference>
<dbReference type="SUPFAM" id="SSF53474">
    <property type="entry name" value="alpha/beta-Hydrolases"/>
    <property type="match status" value="1"/>
</dbReference>
<reference evidence="2 3" key="1">
    <citation type="submission" date="2021-03" db="EMBL/GenBank/DDBJ databases">
        <title>novel species in genus Cellulomonas.</title>
        <authorList>
            <person name="Zhang G."/>
        </authorList>
    </citation>
    <scope>NUCLEOTIDE SEQUENCE [LARGE SCALE GENOMIC DNA]</scope>
    <source>
        <strain evidence="3">zg-ZUI188</strain>
    </source>
</reference>
<dbReference type="InterPro" id="IPR000073">
    <property type="entry name" value="AB_hydrolase_1"/>
</dbReference>
<dbReference type="Pfam" id="PF12697">
    <property type="entry name" value="Abhydrolase_6"/>
    <property type="match status" value="1"/>
</dbReference>
<keyword evidence="2" id="KW-0378">Hydrolase</keyword>
<name>A0ABS3SJP0_9CELL</name>
<dbReference type="InterPro" id="IPR029058">
    <property type="entry name" value="AB_hydrolase_fold"/>
</dbReference>
<sequence>MSSVESITVHRYGNPDALPVVLVHGLTDAGTAWPDLVQHWGDRWDVHAPDLRGHGLSPRFTDDELAAASAVLLADIVALVDALPEPVALVGHSLGGVLALRAALARPGKVRALVLEDPAKPTGAGADPGFVAGNEQLLDSVAADPAAEVARMLAETPWSRTEVEAWATCKPLVDREYVRRGLHLGGPEWEELFNTLTVPTLLLVPPDAPMAPRADALHNPLVRTVVVPDSGHCVRRDQPARYQEEVDAFLARTLASVP</sequence>
<feature type="domain" description="AB hydrolase-1" evidence="1">
    <location>
        <begin position="20"/>
        <end position="242"/>
    </location>
</feature>
<evidence type="ECO:0000259" key="1">
    <source>
        <dbReference type="Pfam" id="PF12697"/>
    </source>
</evidence>
<dbReference type="Proteomes" id="UP000678317">
    <property type="component" value="Unassembled WGS sequence"/>
</dbReference>
<proteinExistence type="predicted"/>
<evidence type="ECO:0000313" key="3">
    <source>
        <dbReference type="Proteomes" id="UP000678317"/>
    </source>
</evidence>
<dbReference type="RefSeq" id="WP_208290152.1">
    <property type="nucleotide sequence ID" value="NZ_CP074404.1"/>
</dbReference>
<dbReference type="PANTHER" id="PTHR43798">
    <property type="entry name" value="MONOACYLGLYCEROL LIPASE"/>
    <property type="match status" value="1"/>
</dbReference>
<dbReference type="EMBL" id="JAGFBM010000009">
    <property type="protein sequence ID" value="MBO3085966.1"/>
    <property type="molecule type" value="Genomic_DNA"/>
</dbReference>
<keyword evidence="3" id="KW-1185">Reference proteome</keyword>
<dbReference type="InterPro" id="IPR000639">
    <property type="entry name" value="Epox_hydrolase-like"/>
</dbReference>
<dbReference type="PRINTS" id="PR00412">
    <property type="entry name" value="EPOXHYDRLASE"/>
</dbReference>
<gene>
    <name evidence="2" type="ORF">J4035_15090</name>
</gene>
<organism evidence="2 3">
    <name type="scientific">Cellulomonas fengjieae</name>
    <dbReference type="NCBI Taxonomy" id="2819978"/>
    <lineage>
        <taxon>Bacteria</taxon>
        <taxon>Bacillati</taxon>
        <taxon>Actinomycetota</taxon>
        <taxon>Actinomycetes</taxon>
        <taxon>Micrococcales</taxon>
        <taxon>Cellulomonadaceae</taxon>
        <taxon>Cellulomonas</taxon>
    </lineage>
</organism>
<dbReference type="InterPro" id="IPR050266">
    <property type="entry name" value="AB_hydrolase_sf"/>
</dbReference>
<accession>A0ABS3SJP0</accession>
<comment type="caution">
    <text evidence="2">The sequence shown here is derived from an EMBL/GenBank/DDBJ whole genome shotgun (WGS) entry which is preliminary data.</text>
</comment>
<protein>
    <submittedName>
        <fullName evidence="2">Alpha/beta hydrolase</fullName>
    </submittedName>
</protein>